<dbReference type="Proteomes" id="UP000287166">
    <property type="component" value="Unassembled WGS sequence"/>
</dbReference>
<organism evidence="2 3">
    <name type="scientific">Sparassis crispa</name>
    <dbReference type="NCBI Taxonomy" id="139825"/>
    <lineage>
        <taxon>Eukaryota</taxon>
        <taxon>Fungi</taxon>
        <taxon>Dikarya</taxon>
        <taxon>Basidiomycota</taxon>
        <taxon>Agaricomycotina</taxon>
        <taxon>Agaricomycetes</taxon>
        <taxon>Polyporales</taxon>
        <taxon>Sparassidaceae</taxon>
        <taxon>Sparassis</taxon>
    </lineage>
</organism>
<dbReference type="OrthoDB" id="3135897at2759"/>
<name>A0A401GPY8_9APHY</name>
<dbReference type="AlphaFoldDB" id="A0A401GPY8"/>
<reference evidence="2 3" key="1">
    <citation type="journal article" date="2018" name="Sci. Rep.">
        <title>Genome sequence of the cauliflower mushroom Sparassis crispa (Hanabiratake) and its association with beneficial usage.</title>
        <authorList>
            <person name="Kiyama R."/>
            <person name="Furutani Y."/>
            <person name="Kawaguchi K."/>
            <person name="Nakanishi T."/>
        </authorList>
    </citation>
    <scope>NUCLEOTIDE SEQUENCE [LARGE SCALE GENOMIC DNA]</scope>
</reference>
<dbReference type="GeneID" id="38781200"/>
<accession>A0A401GPY8</accession>
<dbReference type="EMBL" id="BFAD01000006">
    <property type="protein sequence ID" value="GBE84283.1"/>
    <property type="molecule type" value="Genomic_DNA"/>
</dbReference>
<protein>
    <submittedName>
        <fullName evidence="2">Uncharacterized protein</fullName>
    </submittedName>
</protein>
<evidence type="ECO:0000313" key="2">
    <source>
        <dbReference type="EMBL" id="GBE84283.1"/>
    </source>
</evidence>
<dbReference type="RefSeq" id="XP_027615196.1">
    <property type="nucleotide sequence ID" value="XM_027759395.1"/>
</dbReference>
<sequence length="124" mass="13545">MQLNDDAGTFVSVPSLLASPSAVSASSVPVVRFDNGKRSYSGVLAFSTSDHVVQGIKHIAEQLMDKGYQIKFTYKENSTDANLELTLARTGLAVTRPRRKCPPRSTRSSTRASARTSRRTASRR</sequence>
<evidence type="ECO:0000256" key="1">
    <source>
        <dbReference type="SAM" id="MobiDB-lite"/>
    </source>
</evidence>
<comment type="caution">
    <text evidence="2">The sequence shown here is derived from an EMBL/GenBank/DDBJ whole genome shotgun (WGS) entry which is preliminary data.</text>
</comment>
<gene>
    <name evidence="2" type="ORF">SCP_0602610</name>
</gene>
<evidence type="ECO:0000313" key="3">
    <source>
        <dbReference type="Proteomes" id="UP000287166"/>
    </source>
</evidence>
<feature type="region of interest" description="Disordered" evidence="1">
    <location>
        <begin position="94"/>
        <end position="124"/>
    </location>
</feature>
<dbReference type="InParanoid" id="A0A401GPY8"/>
<feature type="compositionally biased region" description="Low complexity" evidence="1">
    <location>
        <begin position="103"/>
        <end position="115"/>
    </location>
</feature>
<keyword evidence="3" id="KW-1185">Reference proteome</keyword>
<proteinExistence type="predicted"/>